<accession>A0A0M0JTF1</accession>
<keyword evidence="4" id="KW-1185">Reference proteome</keyword>
<dbReference type="Gene3D" id="3.60.10.10">
    <property type="entry name" value="Endonuclease/exonuclease/phosphatase"/>
    <property type="match status" value="1"/>
</dbReference>
<dbReference type="GO" id="GO:0004519">
    <property type="term" value="F:endonuclease activity"/>
    <property type="evidence" value="ECO:0007669"/>
    <property type="project" value="UniProtKB-KW"/>
</dbReference>
<organism evidence="3 4">
    <name type="scientific">Chrysochromulina tobinii</name>
    <dbReference type="NCBI Taxonomy" id="1460289"/>
    <lineage>
        <taxon>Eukaryota</taxon>
        <taxon>Haptista</taxon>
        <taxon>Haptophyta</taxon>
        <taxon>Prymnesiophyceae</taxon>
        <taxon>Prymnesiales</taxon>
        <taxon>Chrysochromulinaceae</taxon>
        <taxon>Chrysochromulina</taxon>
    </lineage>
</organism>
<evidence type="ECO:0000256" key="1">
    <source>
        <dbReference type="SAM" id="MobiDB-lite"/>
    </source>
</evidence>
<feature type="compositionally biased region" description="Basic residues" evidence="1">
    <location>
        <begin position="9"/>
        <end position="21"/>
    </location>
</feature>
<dbReference type="GO" id="GO:0004527">
    <property type="term" value="F:exonuclease activity"/>
    <property type="evidence" value="ECO:0007669"/>
    <property type="project" value="UniProtKB-KW"/>
</dbReference>
<dbReference type="Proteomes" id="UP000037460">
    <property type="component" value="Unassembled WGS sequence"/>
</dbReference>
<dbReference type="Pfam" id="PF03372">
    <property type="entry name" value="Exo_endo_phos"/>
    <property type="match status" value="1"/>
</dbReference>
<keyword evidence="3" id="KW-0255">Endonuclease</keyword>
<evidence type="ECO:0000259" key="2">
    <source>
        <dbReference type="Pfam" id="PF03372"/>
    </source>
</evidence>
<keyword evidence="3" id="KW-0540">Nuclease</keyword>
<name>A0A0M0JTF1_9EUKA</name>
<dbReference type="InterPro" id="IPR005135">
    <property type="entry name" value="Endo/exonuclease/phosphatase"/>
</dbReference>
<dbReference type="EMBL" id="JWZX01002355">
    <property type="protein sequence ID" value="KOO29805.1"/>
    <property type="molecule type" value="Genomic_DNA"/>
</dbReference>
<comment type="caution">
    <text evidence="3">The sequence shown here is derived from an EMBL/GenBank/DDBJ whole genome shotgun (WGS) entry which is preliminary data.</text>
</comment>
<keyword evidence="3" id="KW-0269">Exonuclease</keyword>
<feature type="region of interest" description="Disordered" evidence="1">
    <location>
        <begin position="1"/>
        <end position="40"/>
    </location>
</feature>
<dbReference type="OrthoDB" id="2099755at2759"/>
<reference evidence="4" key="1">
    <citation type="journal article" date="2015" name="PLoS Genet.">
        <title>Genome Sequence and Transcriptome Analyses of Chrysochromulina tobin: Metabolic Tools for Enhanced Algal Fitness in the Prominent Order Prymnesiales (Haptophyceae).</title>
        <authorList>
            <person name="Hovde B.T."/>
            <person name="Deodato C.R."/>
            <person name="Hunsperger H.M."/>
            <person name="Ryken S.A."/>
            <person name="Yost W."/>
            <person name="Jha R.K."/>
            <person name="Patterson J."/>
            <person name="Monnat R.J. Jr."/>
            <person name="Barlow S.B."/>
            <person name="Starkenburg S.R."/>
            <person name="Cattolico R.A."/>
        </authorList>
    </citation>
    <scope>NUCLEOTIDE SEQUENCE</scope>
    <source>
        <strain evidence="4">CCMP291</strain>
    </source>
</reference>
<evidence type="ECO:0000313" key="3">
    <source>
        <dbReference type="EMBL" id="KOO29805.1"/>
    </source>
</evidence>
<protein>
    <submittedName>
        <fullName evidence="3">Endonuclease exonuclease phosphatase</fullName>
    </submittedName>
</protein>
<keyword evidence="3" id="KW-0378">Hydrolase</keyword>
<sequence length="311" mass="34454">MPHAEATAKRKLRKRNRHKRPTNSTAVDRPRGGGGAGRSCQPRRLLHWNILDGGGSRLTGICNFVRDGQYDVLTLNELNGFDEASLERLGKRCGFTHSLLLAKSPYRLGILSRHPLSLIAADTGHTFAHGLLCARVLGLALCVTHLNPHDVRRRADEAREIVRRVGTDDQQPFMLVGDLNTLSSLDRAEHAKADLASLIRKGPYAPQLSRKFLDSSQAAVDYTPMQVLLDAPLRDVGVGSGHSVPTSINADHMHFATLRLDYCLVNDQLLRSCGGQRDELRASLLHDERTDSLSDHYPLEVHFHAPPDLTR</sequence>
<proteinExistence type="predicted"/>
<evidence type="ECO:0000313" key="4">
    <source>
        <dbReference type="Proteomes" id="UP000037460"/>
    </source>
</evidence>
<dbReference type="AlphaFoldDB" id="A0A0M0JTF1"/>
<dbReference type="InterPro" id="IPR036691">
    <property type="entry name" value="Endo/exonu/phosph_ase_sf"/>
</dbReference>
<feature type="domain" description="Endonuclease/exonuclease/phosphatase" evidence="2">
    <location>
        <begin position="47"/>
        <end position="296"/>
    </location>
</feature>
<dbReference type="SUPFAM" id="SSF56219">
    <property type="entry name" value="DNase I-like"/>
    <property type="match status" value="1"/>
</dbReference>
<gene>
    <name evidence="3" type="ORF">Ctob_000896</name>
</gene>